<evidence type="ECO:0000256" key="6">
    <source>
        <dbReference type="SAM" id="Phobius"/>
    </source>
</evidence>
<keyword evidence="4 6" id="KW-1133">Transmembrane helix</keyword>
<evidence type="ECO:0000256" key="4">
    <source>
        <dbReference type="ARBA" id="ARBA00022989"/>
    </source>
</evidence>
<keyword evidence="3 6" id="KW-0812">Transmembrane</keyword>
<feature type="transmembrane region" description="Helical" evidence="6">
    <location>
        <begin position="172"/>
        <end position="192"/>
    </location>
</feature>
<accession>A0A212R3R8</accession>
<keyword evidence="2" id="KW-1003">Cell membrane</keyword>
<keyword evidence="8" id="KW-1185">Reference proteome</keyword>
<evidence type="ECO:0000256" key="2">
    <source>
        <dbReference type="ARBA" id="ARBA00022475"/>
    </source>
</evidence>
<dbReference type="EMBL" id="FYEK01000028">
    <property type="protein sequence ID" value="SNB66640.1"/>
    <property type="molecule type" value="Genomic_DNA"/>
</dbReference>
<feature type="transmembrane region" description="Helical" evidence="6">
    <location>
        <begin position="378"/>
        <end position="399"/>
    </location>
</feature>
<protein>
    <submittedName>
        <fullName evidence="7">Amino acid/polyamine/organocation transporter, APC superfamily</fullName>
    </submittedName>
</protein>
<dbReference type="PIRSF" id="PIRSF006060">
    <property type="entry name" value="AA_transporter"/>
    <property type="match status" value="1"/>
</dbReference>
<dbReference type="InterPro" id="IPR050367">
    <property type="entry name" value="APC_superfamily"/>
</dbReference>
<dbReference type="RefSeq" id="WP_088571415.1">
    <property type="nucleotide sequence ID" value="NZ_FYEK01000028.1"/>
</dbReference>
<feature type="transmembrane region" description="Helical" evidence="6">
    <location>
        <begin position="92"/>
        <end position="122"/>
    </location>
</feature>
<evidence type="ECO:0000256" key="3">
    <source>
        <dbReference type="ARBA" id="ARBA00022692"/>
    </source>
</evidence>
<dbReference type="InParanoid" id="A0A212R3R8"/>
<keyword evidence="5 6" id="KW-0472">Membrane</keyword>
<dbReference type="Proteomes" id="UP000197025">
    <property type="component" value="Unassembled WGS sequence"/>
</dbReference>
<dbReference type="PANTHER" id="PTHR42770">
    <property type="entry name" value="AMINO ACID TRANSPORTER-RELATED"/>
    <property type="match status" value="1"/>
</dbReference>
<dbReference type="Pfam" id="PF13520">
    <property type="entry name" value="AA_permease_2"/>
    <property type="match status" value="1"/>
</dbReference>
<evidence type="ECO:0000313" key="7">
    <source>
        <dbReference type="EMBL" id="SNB66640.1"/>
    </source>
</evidence>
<feature type="transmembrane region" description="Helical" evidence="6">
    <location>
        <begin position="212"/>
        <end position="229"/>
    </location>
</feature>
<dbReference type="FunCoup" id="A0A212R3R8">
    <property type="interactions" value="101"/>
</dbReference>
<dbReference type="OrthoDB" id="178667at2"/>
<name>A0A212R3R8_9CHLR</name>
<evidence type="ECO:0000313" key="8">
    <source>
        <dbReference type="Proteomes" id="UP000197025"/>
    </source>
</evidence>
<dbReference type="GO" id="GO:0022857">
    <property type="term" value="F:transmembrane transporter activity"/>
    <property type="evidence" value="ECO:0007669"/>
    <property type="project" value="InterPro"/>
</dbReference>
<feature type="transmembrane region" description="Helical" evidence="6">
    <location>
        <begin position="291"/>
        <end position="312"/>
    </location>
</feature>
<feature type="transmembrane region" description="Helical" evidence="6">
    <location>
        <begin position="347"/>
        <end position="366"/>
    </location>
</feature>
<comment type="subcellular location">
    <subcellularLocation>
        <location evidence="1">Cell membrane</location>
        <topology evidence="1">Multi-pass membrane protein</topology>
    </subcellularLocation>
</comment>
<gene>
    <name evidence="7" type="ORF">SAMN02746019_00001680</name>
</gene>
<feature type="transmembrane region" description="Helical" evidence="6">
    <location>
        <begin position="52"/>
        <end position="71"/>
    </location>
</feature>
<organism evidence="7 8">
    <name type="scientific">Thermoflexus hugenholtzii JAD2</name>
    <dbReference type="NCBI Taxonomy" id="877466"/>
    <lineage>
        <taxon>Bacteria</taxon>
        <taxon>Bacillati</taxon>
        <taxon>Chloroflexota</taxon>
        <taxon>Thermoflexia</taxon>
        <taxon>Thermoflexales</taxon>
        <taxon>Thermoflexaceae</taxon>
        <taxon>Thermoflexus</taxon>
    </lineage>
</organism>
<sequence length="514" mass="56511">MASEAVARREHVGLRREVTVWGSFTWGYADVGADVYVALGLVMAAAQGATPLAFLIAGVVYVLVGLAYTEMAAAYPSAGGGQYFTLRGLGDFWGLVAGAALMLDYTVDVALFAMASAGYINFFFPAFREFRTTVGPFHDVNLIWLAETLGLILLLALLNVKGIRESSLFNSVLGAMDLVLEASIIVIGFAFAWQPELFLHQWRTQFPSTDQLLYAISIAVISYVGLESVSQAAQETIRPATVIPRTSLALIVVVLLFALAFPTVSLGILPWQEIAAREGDPVARLASQLPFVGFLAGPVAAVLAATIVLISANTGVMGASRLAYSMAELGLIGEGLSQIHPRFRTPVRAILVFSGVAAAEAVFAFLSGRRAMETMANMYAFGAMLAYFMSTIALLALRIKEPHVPRPYRVPLNIRWRDVEIPIPGVLGVIGTGLMVLIVLYTHDIARIFGPMWVIFWVLYYAWYRRRTGKPVWGSLPRDWDAQQMKILEDTGEYELLERFRIERMRRQQERGWA</sequence>
<feature type="transmembrane region" description="Helical" evidence="6">
    <location>
        <begin position="249"/>
        <end position="271"/>
    </location>
</feature>
<dbReference type="Gene3D" id="1.20.1740.10">
    <property type="entry name" value="Amino acid/polyamine transporter I"/>
    <property type="match status" value="1"/>
</dbReference>
<reference evidence="8" key="1">
    <citation type="submission" date="2017-06" db="EMBL/GenBank/DDBJ databases">
        <authorList>
            <person name="Varghese N."/>
            <person name="Submissions S."/>
        </authorList>
    </citation>
    <scope>NUCLEOTIDE SEQUENCE [LARGE SCALE GENOMIC DNA]</scope>
    <source>
        <strain evidence="8">JAD2</strain>
    </source>
</reference>
<dbReference type="InterPro" id="IPR002293">
    <property type="entry name" value="AA/rel_permease1"/>
</dbReference>
<evidence type="ECO:0000256" key="5">
    <source>
        <dbReference type="ARBA" id="ARBA00023136"/>
    </source>
</evidence>
<evidence type="ECO:0000256" key="1">
    <source>
        <dbReference type="ARBA" id="ARBA00004651"/>
    </source>
</evidence>
<dbReference type="GO" id="GO:0005886">
    <property type="term" value="C:plasma membrane"/>
    <property type="evidence" value="ECO:0007669"/>
    <property type="project" value="UniProtKB-SubCell"/>
</dbReference>
<proteinExistence type="predicted"/>
<dbReference type="AlphaFoldDB" id="A0A212R3R8"/>
<feature type="transmembrane region" description="Helical" evidence="6">
    <location>
        <begin position="445"/>
        <end position="463"/>
    </location>
</feature>
<dbReference type="PANTHER" id="PTHR42770:SF11">
    <property type="entry name" value="INNER MEMBRANE TRANSPORT PROTEIN YBAT"/>
    <property type="match status" value="1"/>
</dbReference>
<feature type="transmembrane region" description="Helical" evidence="6">
    <location>
        <begin position="419"/>
        <end position="439"/>
    </location>
</feature>
<feature type="transmembrane region" description="Helical" evidence="6">
    <location>
        <begin position="142"/>
        <end position="160"/>
    </location>
</feature>